<keyword evidence="6" id="KW-1185">Reference proteome</keyword>
<protein>
    <recommendedName>
        <fullName evidence="1">diguanylate cyclase</fullName>
        <ecNumber evidence="1">2.7.7.65</ecNumber>
    </recommendedName>
</protein>
<dbReference type="Proteomes" id="UP000469421">
    <property type="component" value="Unassembled WGS sequence"/>
</dbReference>
<feature type="transmembrane region" description="Helical" evidence="3">
    <location>
        <begin position="54"/>
        <end position="78"/>
    </location>
</feature>
<dbReference type="Pfam" id="PF00990">
    <property type="entry name" value="GGDEF"/>
    <property type="match status" value="1"/>
</dbReference>
<dbReference type="InterPro" id="IPR050469">
    <property type="entry name" value="Diguanylate_Cyclase"/>
</dbReference>
<dbReference type="GO" id="GO:0043709">
    <property type="term" value="P:cell adhesion involved in single-species biofilm formation"/>
    <property type="evidence" value="ECO:0007669"/>
    <property type="project" value="TreeGrafter"/>
</dbReference>
<accession>A0A6N7LSL0</accession>
<evidence type="ECO:0000313" key="6">
    <source>
        <dbReference type="Proteomes" id="UP000469421"/>
    </source>
</evidence>
<dbReference type="PANTHER" id="PTHR45138">
    <property type="entry name" value="REGULATORY COMPONENTS OF SENSORY TRANSDUCTION SYSTEM"/>
    <property type="match status" value="1"/>
</dbReference>
<dbReference type="RefSeq" id="WP_153500681.1">
    <property type="nucleotide sequence ID" value="NZ_WIRE01000001.1"/>
</dbReference>
<dbReference type="SMART" id="SM00267">
    <property type="entry name" value="GGDEF"/>
    <property type="match status" value="1"/>
</dbReference>
<evidence type="ECO:0000313" key="5">
    <source>
        <dbReference type="EMBL" id="MQX53377.1"/>
    </source>
</evidence>
<feature type="domain" description="GGDEF" evidence="4">
    <location>
        <begin position="124"/>
        <end position="263"/>
    </location>
</feature>
<dbReference type="EC" id="2.7.7.65" evidence="1"/>
<comment type="catalytic activity">
    <reaction evidence="2">
        <text>2 GTP = 3',3'-c-di-GMP + 2 diphosphate</text>
        <dbReference type="Rhea" id="RHEA:24898"/>
        <dbReference type="ChEBI" id="CHEBI:33019"/>
        <dbReference type="ChEBI" id="CHEBI:37565"/>
        <dbReference type="ChEBI" id="CHEBI:58805"/>
        <dbReference type="EC" id="2.7.7.65"/>
    </reaction>
</comment>
<dbReference type="NCBIfam" id="TIGR00254">
    <property type="entry name" value="GGDEF"/>
    <property type="match status" value="1"/>
</dbReference>
<dbReference type="EMBL" id="WIRE01000001">
    <property type="protein sequence ID" value="MQX53377.1"/>
    <property type="molecule type" value="Genomic_DNA"/>
</dbReference>
<evidence type="ECO:0000256" key="3">
    <source>
        <dbReference type="SAM" id="Phobius"/>
    </source>
</evidence>
<dbReference type="GO" id="GO:0005886">
    <property type="term" value="C:plasma membrane"/>
    <property type="evidence" value="ECO:0007669"/>
    <property type="project" value="TreeGrafter"/>
</dbReference>
<keyword evidence="3" id="KW-0812">Transmembrane</keyword>
<dbReference type="CDD" id="cd01949">
    <property type="entry name" value="GGDEF"/>
    <property type="match status" value="1"/>
</dbReference>
<evidence type="ECO:0000256" key="2">
    <source>
        <dbReference type="ARBA" id="ARBA00034247"/>
    </source>
</evidence>
<dbReference type="InterPro" id="IPR000160">
    <property type="entry name" value="GGDEF_dom"/>
</dbReference>
<proteinExistence type="predicted"/>
<dbReference type="PANTHER" id="PTHR45138:SF9">
    <property type="entry name" value="DIGUANYLATE CYCLASE DGCM-RELATED"/>
    <property type="match status" value="1"/>
</dbReference>
<feature type="transmembrane region" description="Helical" evidence="3">
    <location>
        <begin position="28"/>
        <end position="48"/>
    </location>
</feature>
<dbReference type="PROSITE" id="PS50887">
    <property type="entry name" value="GGDEF"/>
    <property type="match status" value="1"/>
</dbReference>
<dbReference type="InterPro" id="IPR029787">
    <property type="entry name" value="Nucleotide_cyclase"/>
</dbReference>
<evidence type="ECO:0000256" key="1">
    <source>
        <dbReference type="ARBA" id="ARBA00012528"/>
    </source>
</evidence>
<reference evidence="5 6" key="1">
    <citation type="submission" date="2019-10" db="EMBL/GenBank/DDBJ databases">
        <title>Alcanivorax sp.PA15-N-34 draft genome sequence.</title>
        <authorList>
            <person name="Liao X."/>
            <person name="Shao Z."/>
        </authorList>
    </citation>
    <scope>NUCLEOTIDE SEQUENCE [LARGE SCALE GENOMIC DNA]</scope>
    <source>
        <strain evidence="5 6">PA15-N-34</strain>
    </source>
</reference>
<sequence>MPTLFHVIATASRHINQSDRTPALKGTVAFLTAAVLVSVVLTGIAVLIVGERDWLSALVLAITLPLILITPLLFLFAIRLIALDRHNRELQQAAREDHLTGVFNRPHLLGMLERELALSQRHNYNVSVLLIEISDFSQLLDEHGRHVGEKALRLFADCIAEKIRESDLFGRFDGAQFLLVLPHTSFEDATRMGEGLRAIAATLKLDGRIQDDGTRPFVRVSAKIGAASTENSGRNLNSLLNEADYALYQSRNDRRDKTTASES</sequence>
<dbReference type="InterPro" id="IPR043128">
    <property type="entry name" value="Rev_trsase/Diguanyl_cyclase"/>
</dbReference>
<organism evidence="5 6">
    <name type="scientific">Alcanivorax sediminis</name>
    <dbReference type="NCBI Taxonomy" id="2663008"/>
    <lineage>
        <taxon>Bacteria</taxon>
        <taxon>Pseudomonadati</taxon>
        <taxon>Pseudomonadota</taxon>
        <taxon>Gammaproteobacteria</taxon>
        <taxon>Oceanospirillales</taxon>
        <taxon>Alcanivoracaceae</taxon>
        <taxon>Alcanivorax</taxon>
    </lineage>
</organism>
<gene>
    <name evidence="5" type="ORF">GFN93_08955</name>
</gene>
<comment type="caution">
    <text evidence="5">The sequence shown here is derived from an EMBL/GenBank/DDBJ whole genome shotgun (WGS) entry which is preliminary data.</text>
</comment>
<evidence type="ECO:0000259" key="4">
    <source>
        <dbReference type="PROSITE" id="PS50887"/>
    </source>
</evidence>
<keyword evidence="3" id="KW-0472">Membrane</keyword>
<dbReference type="SUPFAM" id="SSF55073">
    <property type="entry name" value="Nucleotide cyclase"/>
    <property type="match status" value="1"/>
</dbReference>
<dbReference type="GO" id="GO:1902201">
    <property type="term" value="P:negative regulation of bacterial-type flagellum-dependent cell motility"/>
    <property type="evidence" value="ECO:0007669"/>
    <property type="project" value="TreeGrafter"/>
</dbReference>
<name>A0A6N7LSL0_9GAMM</name>
<dbReference type="GO" id="GO:0052621">
    <property type="term" value="F:diguanylate cyclase activity"/>
    <property type="evidence" value="ECO:0007669"/>
    <property type="project" value="UniProtKB-EC"/>
</dbReference>
<keyword evidence="3" id="KW-1133">Transmembrane helix</keyword>
<dbReference type="AlphaFoldDB" id="A0A6N7LSL0"/>
<dbReference type="Gene3D" id="3.30.70.270">
    <property type="match status" value="1"/>
</dbReference>